<dbReference type="EMBL" id="CP023445">
    <property type="protein sequence ID" value="ATE54780.1"/>
    <property type="molecule type" value="Genomic_DNA"/>
</dbReference>
<feature type="transmembrane region" description="Helical" evidence="1">
    <location>
        <begin position="53"/>
        <end position="76"/>
    </location>
</feature>
<dbReference type="Proteomes" id="UP000218505">
    <property type="component" value="Chromosome"/>
</dbReference>
<dbReference type="KEGG" id="apre:CNX65_17080"/>
<dbReference type="RefSeq" id="WP_096494262.1">
    <property type="nucleotide sequence ID" value="NZ_CP023445.1"/>
</dbReference>
<proteinExistence type="predicted"/>
<protein>
    <submittedName>
        <fullName evidence="2">Uncharacterized protein</fullName>
    </submittedName>
</protein>
<evidence type="ECO:0000313" key="2">
    <source>
        <dbReference type="EMBL" id="ATE54780.1"/>
    </source>
</evidence>
<reference evidence="2" key="1">
    <citation type="submission" date="2017-09" db="EMBL/GenBank/DDBJ databases">
        <title>Complete Genome Sequence of ansamitocin-producing Bacterium Actinosynnema pretiosum X47.</title>
        <authorList>
            <person name="Cao G."/>
            <person name="Zong G."/>
            <person name="Zhong C."/>
            <person name="Fu J."/>
        </authorList>
    </citation>
    <scope>NUCLEOTIDE SEQUENCE [LARGE SCALE GENOMIC DNA]</scope>
    <source>
        <strain evidence="2">X47</strain>
    </source>
</reference>
<gene>
    <name evidence="2" type="ORF">CNX65_17080</name>
</gene>
<keyword evidence="1" id="KW-0472">Membrane</keyword>
<feature type="transmembrane region" description="Helical" evidence="1">
    <location>
        <begin position="12"/>
        <end position="33"/>
    </location>
</feature>
<accession>A0A290Z6Y1</accession>
<sequence>MSRTRWMLNKLVIALVPALVVLAALQTAVWWWLEAAGTLGPKMNGPFHPMTFGIEHVSPTGCALFAFALGTFLGVVTRRTLIAMTVGLGAFVVSDGLVPTRRLESPGNELLSLDSNEFLVLAQGALDGAGREIPVERSREITQACKSGGGRRCAGRAERGGGPERRERLC</sequence>
<keyword evidence="3" id="KW-1185">Reference proteome</keyword>
<keyword evidence="1" id="KW-0812">Transmembrane</keyword>
<dbReference type="AlphaFoldDB" id="A0A290Z6Y1"/>
<name>A0A290Z6Y1_9PSEU</name>
<evidence type="ECO:0000313" key="3">
    <source>
        <dbReference type="Proteomes" id="UP000218505"/>
    </source>
</evidence>
<organism evidence="2 3">
    <name type="scientific">Actinosynnema pretiosum</name>
    <dbReference type="NCBI Taxonomy" id="42197"/>
    <lineage>
        <taxon>Bacteria</taxon>
        <taxon>Bacillati</taxon>
        <taxon>Actinomycetota</taxon>
        <taxon>Actinomycetes</taxon>
        <taxon>Pseudonocardiales</taxon>
        <taxon>Pseudonocardiaceae</taxon>
        <taxon>Actinosynnema</taxon>
    </lineage>
</organism>
<evidence type="ECO:0000256" key="1">
    <source>
        <dbReference type="SAM" id="Phobius"/>
    </source>
</evidence>
<keyword evidence="1" id="KW-1133">Transmembrane helix</keyword>